<dbReference type="GO" id="GO:0008168">
    <property type="term" value="F:methyltransferase activity"/>
    <property type="evidence" value="ECO:0007669"/>
    <property type="project" value="UniProtKB-KW"/>
</dbReference>
<dbReference type="Proteomes" id="UP001319921">
    <property type="component" value="Chromosome"/>
</dbReference>
<dbReference type="PROSITE" id="PS51165">
    <property type="entry name" value="THUMP"/>
    <property type="match status" value="1"/>
</dbReference>
<dbReference type="SUPFAM" id="SSF143437">
    <property type="entry name" value="THUMP domain-like"/>
    <property type="match status" value="1"/>
</dbReference>
<dbReference type="EMBL" id="AP025226">
    <property type="protein sequence ID" value="BDB97704.1"/>
    <property type="molecule type" value="Genomic_DNA"/>
</dbReference>
<evidence type="ECO:0000259" key="2">
    <source>
        <dbReference type="PROSITE" id="PS51165"/>
    </source>
</evidence>
<dbReference type="GO" id="GO:0006400">
    <property type="term" value="P:tRNA modification"/>
    <property type="evidence" value="ECO:0007669"/>
    <property type="project" value="InterPro"/>
</dbReference>
<dbReference type="InterPro" id="IPR004114">
    <property type="entry name" value="THUMP_dom"/>
</dbReference>
<gene>
    <name evidence="3" type="ORF">SACC_07210</name>
</gene>
<keyword evidence="4" id="KW-1185">Reference proteome</keyword>
<dbReference type="SMART" id="SM00981">
    <property type="entry name" value="THUMP"/>
    <property type="match status" value="1"/>
</dbReference>
<dbReference type="CDD" id="cd11717">
    <property type="entry name" value="THUMP_THUMPD1_like"/>
    <property type="match status" value="1"/>
</dbReference>
<keyword evidence="3" id="KW-0489">Methyltransferase</keyword>
<reference evidence="3 4" key="1">
    <citation type="journal article" date="2022" name="Microbiol. Resour. Announc.">
        <title>Complete Genome Sequence of the Hyperthermophilic and Acidophilic Archaeon Saccharolobus caldissimus Strain HS-3T.</title>
        <authorList>
            <person name="Sakai H.D."/>
            <person name="Kurosawa N."/>
        </authorList>
    </citation>
    <scope>NUCLEOTIDE SEQUENCE [LARGE SCALE GENOMIC DNA]</scope>
    <source>
        <strain evidence="3 4">JCM32116</strain>
    </source>
</reference>
<protein>
    <submittedName>
        <fullName evidence="3">RNA methyltransferase</fullName>
    </submittedName>
</protein>
<dbReference type="AlphaFoldDB" id="A0AAQ4CPH3"/>
<proteinExistence type="predicted"/>
<evidence type="ECO:0000313" key="3">
    <source>
        <dbReference type="EMBL" id="BDB97704.1"/>
    </source>
</evidence>
<dbReference type="GO" id="GO:0032259">
    <property type="term" value="P:methylation"/>
    <property type="evidence" value="ECO:0007669"/>
    <property type="project" value="UniProtKB-KW"/>
</dbReference>
<name>A0AAQ4CPH3_9CREN</name>
<sequence>MESNVKCLITTKPNKGKKCINEILNRLLTKDINAKVIEYINNILLVYSNLDPMIIYGLLISSPPSCAEKIFPFHLILEKDEKKIISETMNFMINKFKNIKTFFVRCYNRGGEINCRTIEMGIGISLRNFLIVDFKNPDIIIYVNILKEFVGISFLKKGQEKFQLTLSHKI</sequence>
<accession>A0AAQ4CPH3</accession>
<dbReference type="KEGG" id="scas:SACC_07210"/>
<organism evidence="3 4">
    <name type="scientific">Saccharolobus caldissimus</name>
    <dbReference type="NCBI Taxonomy" id="1702097"/>
    <lineage>
        <taxon>Archaea</taxon>
        <taxon>Thermoproteota</taxon>
        <taxon>Thermoprotei</taxon>
        <taxon>Sulfolobales</taxon>
        <taxon>Sulfolobaceae</taxon>
        <taxon>Saccharolobus</taxon>
    </lineage>
</organism>
<dbReference type="RefSeq" id="WP_229571685.1">
    <property type="nucleotide sequence ID" value="NZ_AP025226.1"/>
</dbReference>
<evidence type="ECO:0000313" key="4">
    <source>
        <dbReference type="Proteomes" id="UP001319921"/>
    </source>
</evidence>
<dbReference type="InterPro" id="IPR040183">
    <property type="entry name" value="THUMPD1-like"/>
</dbReference>
<keyword evidence="3" id="KW-0808">Transferase</keyword>
<keyword evidence="1" id="KW-0694">RNA-binding</keyword>
<feature type="domain" description="THUMP" evidence="2">
    <location>
        <begin position="53"/>
        <end position="156"/>
    </location>
</feature>
<evidence type="ECO:0000256" key="1">
    <source>
        <dbReference type="PROSITE-ProRule" id="PRU00529"/>
    </source>
</evidence>
<dbReference type="Pfam" id="PF02926">
    <property type="entry name" value="THUMP"/>
    <property type="match status" value="1"/>
</dbReference>
<dbReference type="GeneID" id="68865459"/>
<dbReference type="GO" id="GO:0003723">
    <property type="term" value="F:RNA binding"/>
    <property type="evidence" value="ECO:0007669"/>
    <property type="project" value="UniProtKB-UniRule"/>
</dbReference>